<accession>W7CPK7</accession>
<dbReference type="GO" id="GO:0016020">
    <property type="term" value="C:membrane"/>
    <property type="evidence" value="ECO:0007669"/>
    <property type="project" value="UniProtKB-SubCell"/>
</dbReference>
<dbReference type="AlphaFoldDB" id="W7CPK7"/>
<evidence type="ECO:0000256" key="2">
    <source>
        <dbReference type="ARBA" id="ARBA00023136"/>
    </source>
</evidence>
<organism evidence="4 5">
    <name type="scientific">Brochothrix campestris FSL F6-1037</name>
    <dbReference type="NCBI Taxonomy" id="1265861"/>
    <lineage>
        <taxon>Bacteria</taxon>
        <taxon>Bacillati</taxon>
        <taxon>Bacillota</taxon>
        <taxon>Bacilli</taxon>
        <taxon>Bacillales</taxon>
        <taxon>Listeriaceae</taxon>
        <taxon>Brochothrix</taxon>
    </lineage>
</organism>
<gene>
    <name evidence="4" type="ORF">BCAMP_08310</name>
</gene>
<protein>
    <submittedName>
        <fullName evidence="4">Penicillin-binding protein</fullName>
    </submittedName>
</protein>
<dbReference type="EMBL" id="AODH01000032">
    <property type="protein sequence ID" value="EUJ38997.1"/>
    <property type="molecule type" value="Genomic_DNA"/>
</dbReference>
<comment type="subcellular location">
    <subcellularLocation>
        <location evidence="1">Membrane</location>
    </subcellularLocation>
</comment>
<keyword evidence="5" id="KW-1185">Reference proteome</keyword>
<keyword evidence="2" id="KW-0472">Membrane</keyword>
<evidence type="ECO:0000259" key="3">
    <source>
        <dbReference type="Pfam" id="PF00144"/>
    </source>
</evidence>
<dbReference type="STRING" id="1265861.BCAMP_08310"/>
<proteinExistence type="predicted"/>
<dbReference type="InterPro" id="IPR001466">
    <property type="entry name" value="Beta-lactam-related"/>
</dbReference>
<dbReference type="Proteomes" id="UP000019243">
    <property type="component" value="Unassembled WGS sequence"/>
</dbReference>
<dbReference type="InterPro" id="IPR050491">
    <property type="entry name" value="AmpC-like"/>
</dbReference>
<evidence type="ECO:0000313" key="4">
    <source>
        <dbReference type="EMBL" id="EUJ38997.1"/>
    </source>
</evidence>
<dbReference type="PANTHER" id="PTHR46825">
    <property type="entry name" value="D-ALANYL-D-ALANINE-CARBOXYPEPTIDASE/ENDOPEPTIDASE AMPH"/>
    <property type="match status" value="1"/>
</dbReference>
<dbReference type="SUPFAM" id="SSF56601">
    <property type="entry name" value="beta-lactamase/transpeptidase-like"/>
    <property type="match status" value="1"/>
</dbReference>
<dbReference type="Pfam" id="PF00144">
    <property type="entry name" value="Beta-lactamase"/>
    <property type="match status" value="1"/>
</dbReference>
<comment type="caution">
    <text evidence="4">The sequence shown here is derived from an EMBL/GenBank/DDBJ whole genome shotgun (WGS) entry which is preliminary data.</text>
</comment>
<evidence type="ECO:0000256" key="1">
    <source>
        <dbReference type="ARBA" id="ARBA00004370"/>
    </source>
</evidence>
<reference evidence="4 5" key="1">
    <citation type="submission" date="2012-12" db="EMBL/GenBank/DDBJ databases">
        <title>Novel taxa of Listeriaceae from agricultural environments in the United States.</title>
        <authorList>
            <person name="den Bakker H.C."/>
            <person name="Allred A."/>
            <person name="Warchocki S."/>
            <person name="Wright E.M."/>
            <person name="Burrell A."/>
            <person name="Nightingale K.K."/>
            <person name="Kephart D."/>
            <person name="Wiedmann M."/>
        </authorList>
    </citation>
    <scope>NUCLEOTIDE SEQUENCE [LARGE SCALE GENOMIC DNA]</scope>
    <source>
        <strain evidence="4 5">FSL F6-1037</strain>
    </source>
</reference>
<feature type="domain" description="Beta-lactamase-related" evidence="3">
    <location>
        <begin position="1"/>
        <end position="204"/>
    </location>
</feature>
<name>W7CPK7_9LIST</name>
<dbReference type="InterPro" id="IPR012338">
    <property type="entry name" value="Beta-lactam/transpept-like"/>
</dbReference>
<sequence>MTSGLSLEKTAVDFANSDAYFDYVCSHLEYGKPDKWKYGGVNYTLLTMIIERVTSKSYEDVVSEDILAKSSFPHTKFSTSRDSNPLLSHGYSKADRTKAVDVKYANLLKEKGTGNMSMDTLDLYHFYSELISGRFISKEMLSQMWQMKTQPYTYDYKGGVYHKGNGVLYGHGFWGQYEPTMYLSADAQTCVILMSNSKDKPTYAPLAKSLFESLSDSFR</sequence>
<dbReference type="Gene3D" id="3.40.710.10">
    <property type="entry name" value="DD-peptidase/beta-lactamase superfamily"/>
    <property type="match status" value="1"/>
</dbReference>
<evidence type="ECO:0000313" key="5">
    <source>
        <dbReference type="Proteomes" id="UP000019243"/>
    </source>
</evidence>
<dbReference type="PANTHER" id="PTHR46825:SF11">
    <property type="entry name" value="PENICILLIN-BINDING PROTEIN 4"/>
    <property type="match status" value="1"/>
</dbReference>